<evidence type="ECO:0000313" key="2">
    <source>
        <dbReference type="EMBL" id="ACM06409.1"/>
    </source>
</evidence>
<keyword evidence="3" id="KW-1185">Reference proteome</keyword>
<keyword evidence="1" id="KW-1133">Transmembrane helix</keyword>
<feature type="transmembrane region" description="Helical" evidence="1">
    <location>
        <begin position="6"/>
        <end position="29"/>
    </location>
</feature>
<dbReference type="HOGENOM" id="CLU_1748492_0_0_0"/>
<dbReference type="Proteomes" id="UP000000447">
    <property type="component" value="Plasmid unnamed"/>
</dbReference>
<protein>
    <recommendedName>
        <fullName evidence="4">Nuclear transport factor 2 family protein</fullName>
    </recommendedName>
</protein>
<evidence type="ECO:0000256" key="1">
    <source>
        <dbReference type="SAM" id="Phobius"/>
    </source>
</evidence>
<dbReference type="InterPro" id="IPR032710">
    <property type="entry name" value="NTF2-like_dom_sf"/>
</dbReference>
<accession>B9L3I7</accession>
<proteinExistence type="predicted"/>
<keyword evidence="1" id="KW-0472">Membrane</keyword>
<dbReference type="RefSeq" id="WP_012642396.1">
    <property type="nucleotide sequence ID" value="NC_011961.1"/>
</dbReference>
<gene>
    <name evidence="2" type="ordered locus">trd_A0351</name>
</gene>
<sequence>MQQPGRTIVGVALALLVLVVATTVLVLLVERRGPPQYPPDSPEAAVMTYIEALRRNDPEQVLASLSSGARRVLEQRERIEPYYDFKAELRGASENLRTARVRIDGVEIRGERAVVTLSIERTSAGLEPGFPFPIVDGGSYSYQRTLVLVREDGTWKIDELTFYL</sequence>
<dbReference type="EMBL" id="CP001276">
    <property type="protein sequence ID" value="ACM06409.1"/>
    <property type="molecule type" value="Genomic_DNA"/>
</dbReference>
<organism evidence="2 3">
    <name type="scientific">Thermomicrobium roseum (strain ATCC 27502 / DSM 5159 / P-2)</name>
    <dbReference type="NCBI Taxonomy" id="309801"/>
    <lineage>
        <taxon>Bacteria</taxon>
        <taxon>Pseudomonadati</taxon>
        <taxon>Thermomicrobiota</taxon>
        <taxon>Thermomicrobia</taxon>
        <taxon>Thermomicrobiales</taxon>
        <taxon>Thermomicrobiaceae</taxon>
        <taxon>Thermomicrobium</taxon>
    </lineage>
</organism>
<dbReference type="OrthoDB" id="166743at2"/>
<reference evidence="2 3" key="1">
    <citation type="journal article" date="2009" name="PLoS ONE">
        <title>Complete genome sequence of the aerobic CO-oxidizing thermophile Thermomicrobium roseum.</title>
        <authorList>
            <person name="Wu D."/>
            <person name="Raymond J."/>
            <person name="Wu M."/>
            <person name="Chatterji S."/>
            <person name="Ren Q."/>
            <person name="Graham J.E."/>
            <person name="Bryant D.A."/>
            <person name="Robb F."/>
            <person name="Colman A."/>
            <person name="Tallon L.J."/>
            <person name="Badger J.H."/>
            <person name="Madupu R."/>
            <person name="Ward N.L."/>
            <person name="Eisen J.A."/>
        </authorList>
    </citation>
    <scope>NUCLEOTIDE SEQUENCE [LARGE SCALE GENOMIC DNA]</scope>
    <source>
        <strain evidence="3">ATCC 27502 / DSM 5159 / P-2</strain>
        <plasmid evidence="2">unnamed</plasmid>
    </source>
</reference>
<dbReference type="AlphaFoldDB" id="B9L3I7"/>
<dbReference type="SUPFAM" id="SSF54427">
    <property type="entry name" value="NTF2-like"/>
    <property type="match status" value="1"/>
</dbReference>
<name>B9L3I7_THERP</name>
<evidence type="ECO:0008006" key="4">
    <source>
        <dbReference type="Google" id="ProtNLM"/>
    </source>
</evidence>
<dbReference type="Gene3D" id="3.10.450.50">
    <property type="match status" value="1"/>
</dbReference>
<evidence type="ECO:0000313" key="3">
    <source>
        <dbReference type="Proteomes" id="UP000000447"/>
    </source>
</evidence>
<dbReference type="eggNOG" id="ENOG5032JH8">
    <property type="taxonomic scope" value="Bacteria"/>
</dbReference>
<keyword evidence="2" id="KW-0614">Plasmid</keyword>
<dbReference type="KEGG" id="tro:trd_A0351"/>
<geneLocation type="plasmid" evidence="3">
    <name>Tros</name>
</geneLocation>
<keyword evidence="1" id="KW-0812">Transmembrane</keyword>